<dbReference type="GO" id="GO:0007165">
    <property type="term" value="P:signal transduction"/>
    <property type="evidence" value="ECO:0007669"/>
    <property type="project" value="InterPro"/>
</dbReference>
<reference evidence="4" key="1">
    <citation type="submission" date="2018-09" db="EMBL/GenBank/DDBJ databases">
        <authorList>
            <person name="Livingstone P.G."/>
            <person name="Whitworth D.E."/>
        </authorList>
    </citation>
    <scope>NUCLEOTIDE SEQUENCE [LARGE SCALE GENOMIC DNA]</scope>
    <source>
        <strain evidence="4">AB047A</strain>
    </source>
</reference>
<evidence type="ECO:0000256" key="1">
    <source>
        <dbReference type="SAM" id="MobiDB-lite"/>
    </source>
</evidence>
<dbReference type="InterPro" id="IPR000157">
    <property type="entry name" value="TIR_dom"/>
</dbReference>
<dbReference type="InterPro" id="IPR019734">
    <property type="entry name" value="TPR_rpt"/>
</dbReference>
<dbReference type="SUPFAM" id="SSF48452">
    <property type="entry name" value="TPR-like"/>
    <property type="match status" value="2"/>
</dbReference>
<dbReference type="Pfam" id="PF13676">
    <property type="entry name" value="TIR_2"/>
    <property type="match status" value="1"/>
</dbReference>
<protein>
    <submittedName>
        <fullName evidence="3">TIR domain-containing protein</fullName>
    </submittedName>
</protein>
<dbReference type="Gene3D" id="1.25.40.10">
    <property type="entry name" value="Tetratricopeptide repeat domain"/>
    <property type="match status" value="2"/>
</dbReference>
<comment type="caution">
    <text evidence="3">The sequence shown here is derived from an EMBL/GenBank/DDBJ whole genome shotgun (WGS) entry which is preliminary data.</text>
</comment>
<dbReference type="Proteomes" id="UP000282656">
    <property type="component" value="Unassembled WGS sequence"/>
</dbReference>
<gene>
    <name evidence="3" type="ORF">D7X96_00255</name>
</gene>
<dbReference type="PROSITE" id="PS50104">
    <property type="entry name" value="TIR"/>
    <property type="match status" value="1"/>
</dbReference>
<dbReference type="InterPro" id="IPR011990">
    <property type="entry name" value="TPR-like_helical_dom_sf"/>
</dbReference>
<dbReference type="EMBL" id="RAWM01000001">
    <property type="protein sequence ID" value="RKH74038.1"/>
    <property type="molecule type" value="Genomic_DNA"/>
</dbReference>
<dbReference type="PANTHER" id="PTHR10098:SF108">
    <property type="entry name" value="TETRATRICOPEPTIDE REPEAT PROTEIN 28"/>
    <property type="match status" value="1"/>
</dbReference>
<keyword evidence="4" id="KW-1185">Reference proteome</keyword>
<dbReference type="RefSeq" id="WP_121768701.1">
    <property type="nucleotide sequence ID" value="NZ_RAWM01000001.1"/>
</dbReference>
<dbReference type="PANTHER" id="PTHR10098">
    <property type="entry name" value="RAPSYN-RELATED"/>
    <property type="match status" value="1"/>
</dbReference>
<evidence type="ECO:0000313" key="3">
    <source>
        <dbReference type="EMBL" id="RKH74038.1"/>
    </source>
</evidence>
<dbReference type="SUPFAM" id="SSF52200">
    <property type="entry name" value="Toll/Interleukin receptor TIR domain"/>
    <property type="match status" value="1"/>
</dbReference>
<dbReference type="AlphaFoldDB" id="A0A3A8R230"/>
<evidence type="ECO:0000259" key="2">
    <source>
        <dbReference type="PROSITE" id="PS50104"/>
    </source>
</evidence>
<sequence>MHQRSTSSVRKSPTGTFRYDFAISMAGSQRPKARRLAAELRRLRPDVKLFLDEERQSELFWKNEHDLREIYASSSRYVVSFISKDYETSRWTRMEFEAAEEAERQRGNRVLLAIQCDDTTFLGLARNVIKPDTRTSTLRSIAEALIARLEEERPAQPGPPVRDLSRLFSASHRRALGLLAVFDEVPLELLQPCFPDIRWTKILQDLQRSGLVTSEEGFLRLKPELNRSFRQDSEEAKKRQAAWKEGLTKLRHHPDIALMYAKVSFDLGDLQSGCEVVIAAGHFVDDPGLLRVYSDALIGILTHERFTVIGDHQRRRALNALGICLCRQGMLEEARELFRRLLGWSRVTGDAWAQGQALINAGVAEIRLEHPLRARALYEMAAEHARKTSDRILRGRALGNLAMMGMGQPGRAERMLRESIELKKESRDEAGLFAGDFAQGLLTARAGQWREALGHFRQAAERARRTGRVSEEAAVLVQLGECCFRTGRVSAALSTYRKARQLADSLPEQHAERNSALIAAIQGEAVVLRESRQGMAAEPLFLELMRLKERSGDRQGALDVAHDLALLRAEHGKKAEALKLLEKTAARALRLKLFEPACRCLLEAARLIEGKPARVRALLRRAGAVVTAHGTPEQRIHVALQQATYENAQWRFDECKALLRNVQPLAREAGLRLMLLHSRLELLLQAKRWHQAKRLFSTLTRLAEKSGQHEASINAHLLMGERLWAANDDFRFEACQAYVAALFLAISESEHLEDDAFIKVGIQMAATLMRHPDDAVPFEELSARLSRWLIREWNLAEHSEIQNLGLWPLKVARELRPMLQRRKPSPRVIERLVDREFRRALDGASKAIDRMESLSVNSEEPDESTDSGTC</sequence>
<name>A0A3A8R230_9BACT</name>
<dbReference type="Gene3D" id="3.40.50.10140">
    <property type="entry name" value="Toll/interleukin-1 receptor homology (TIR) domain"/>
    <property type="match status" value="1"/>
</dbReference>
<dbReference type="SMART" id="SM00028">
    <property type="entry name" value="TPR"/>
    <property type="match status" value="4"/>
</dbReference>
<feature type="region of interest" description="Disordered" evidence="1">
    <location>
        <begin position="850"/>
        <end position="870"/>
    </location>
</feature>
<dbReference type="Pfam" id="PF13424">
    <property type="entry name" value="TPR_12"/>
    <property type="match status" value="1"/>
</dbReference>
<feature type="compositionally biased region" description="Acidic residues" evidence="1">
    <location>
        <begin position="859"/>
        <end position="870"/>
    </location>
</feature>
<feature type="domain" description="TIR" evidence="2">
    <location>
        <begin position="17"/>
        <end position="145"/>
    </location>
</feature>
<dbReference type="OrthoDB" id="5524080at2"/>
<evidence type="ECO:0000313" key="4">
    <source>
        <dbReference type="Proteomes" id="UP000282656"/>
    </source>
</evidence>
<accession>A0A3A8R230</accession>
<proteinExistence type="predicted"/>
<dbReference type="InterPro" id="IPR035897">
    <property type="entry name" value="Toll_tir_struct_dom_sf"/>
</dbReference>
<organism evidence="3 4">
    <name type="scientific">Corallococcus interemptor</name>
    <dbReference type="NCBI Taxonomy" id="2316720"/>
    <lineage>
        <taxon>Bacteria</taxon>
        <taxon>Pseudomonadati</taxon>
        <taxon>Myxococcota</taxon>
        <taxon>Myxococcia</taxon>
        <taxon>Myxococcales</taxon>
        <taxon>Cystobacterineae</taxon>
        <taxon>Myxococcaceae</taxon>
        <taxon>Corallococcus</taxon>
    </lineage>
</organism>